<name>A0AAV5TS93_9BILA</name>
<dbReference type="EMBL" id="BTSX01000004">
    <property type="protein sequence ID" value="GMS97319.1"/>
    <property type="molecule type" value="Genomic_DNA"/>
</dbReference>
<feature type="region of interest" description="Disordered" evidence="1">
    <location>
        <begin position="114"/>
        <end position="174"/>
    </location>
</feature>
<sequence>MSDGGNRIYRYSIIFASANTRKHKKWEGDGFLTIRPTGEAQLTEECGREIARSTITTKKREELSDGYILMVGGYEVEMQEELETLLVAVPPPPKPKLPSPKVVQPTVSAGFRLKSTPSLLLKRPPGSPAASPEPKRRLEEFPTATAAAAPEVCSPKPAKPRPFSASCLIKSASS</sequence>
<evidence type="ECO:0000313" key="2">
    <source>
        <dbReference type="EMBL" id="GMS97319.1"/>
    </source>
</evidence>
<evidence type="ECO:0000256" key="1">
    <source>
        <dbReference type="SAM" id="MobiDB-lite"/>
    </source>
</evidence>
<evidence type="ECO:0000313" key="3">
    <source>
        <dbReference type="Proteomes" id="UP001432027"/>
    </source>
</evidence>
<dbReference type="Proteomes" id="UP001432027">
    <property type="component" value="Unassembled WGS sequence"/>
</dbReference>
<gene>
    <name evidence="2" type="ORF">PENTCL1PPCAC_19494</name>
</gene>
<protein>
    <recommendedName>
        <fullName evidence="4">DUF2439 domain-containing protein</fullName>
    </recommendedName>
</protein>
<reference evidence="2" key="1">
    <citation type="submission" date="2023-10" db="EMBL/GenBank/DDBJ databases">
        <title>Genome assembly of Pristionchus species.</title>
        <authorList>
            <person name="Yoshida K."/>
            <person name="Sommer R.J."/>
        </authorList>
    </citation>
    <scope>NUCLEOTIDE SEQUENCE</scope>
    <source>
        <strain evidence="2">RS0144</strain>
    </source>
</reference>
<organism evidence="2 3">
    <name type="scientific">Pristionchus entomophagus</name>
    <dbReference type="NCBI Taxonomy" id="358040"/>
    <lineage>
        <taxon>Eukaryota</taxon>
        <taxon>Metazoa</taxon>
        <taxon>Ecdysozoa</taxon>
        <taxon>Nematoda</taxon>
        <taxon>Chromadorea</taxon>
        <taxon>Rhabditida</taxon>
        <taxon>Rhabditina</taxon>
        <taxon>Diplogasteromorpha</taxon>
        <taxon>Diplogasteroidea</taxon>
        <taxon>Neodiplogasteridae</taxon>
        <taxon>Pristionchus</taxon>
    </lineage>
</organism>
<feature type="non-terminal residue" evidence="2">
    <location>
        <position position="174"/>
    </location>
</feature>
<keyword evidence="3" id="KW-1185">Reference proteome</keyword>
<evidence type="ECO:0008006" key="4">
    <source>
        <dbReference type="Google" id="ProtNLM"/>
    </source>
</evidence>
<proteinExistence type="predicted"/>
<accession>A0AAV5TS93</accession>
<dbReference type="AlphaFoldDB" id="A0AAV5TS93"/>
<comment type="caution">
    <text evidence="2">The sequence shown here is derived from an EMBL/GenBank/DDBJ whole genome shotgun (WGS) entry which is preliminary data.</text>
</comment>